<organism evidence="2 3">
    <name type="scientific">Caldanaerobacter subterraneus</name>
    <dbReference type="NCBI Taxonomy" id="911092"/>
    <lineage>
        <taxon>Bacteria</taxon>
        <taxon>Bacillati</taxon>
        <taxon>Bacillota</taxon>
        <taxon>Clostridia</taxon>
        <taxon>Thermoanaerobacterales</taxon>
        <taxon>Thermoanaerobacteraceae</taxon>
        <taxon>Caldanaerobacter</taxon>
    </lineage>
</organism>
<sequence length="127" mass="14236">MDKKEGATMRNKVVPTIKLYDYLLVPIQIELDDNTVERLQMQILHEIHEKEVRGIIIDVSMVDVIDSYISFVLSETAGMAKAMGCYVVICGIQPQVALTLSQMGIKLKDIITAQSLEDAINILDKLE</sequence>
<dbReference type="Gene3D" id="3.30.750.24">
    <property type="entry name" value="STAS domain"/>
    <property type="match status" value="1"/>
</dbReference>
<dbReference type="PROSITE" id="PS50801">
    <property type="entry name" value="STAS"/>
    <property type="match status" value="1"/>
</dbReference>
<dbReference type="InterPro" id="IPR051932">
    <property type="entry name" value="Bact_StressResp_Reg"/>
</dbReference>
<dbReference type="InterPro" id="IPR002645">
    <property type="entry name" value="STAS_dom"/>
</dbReference>
<dbReference type="PANTHER" id="PTHR33745:SF1">
    <property type="entry name" value="RSBT ANTAGONIST PROTEIN RSBS"/>
    <property type="match status" value="1"/>
</dbReference>
<evidence type="ECO:0000313" key="3">
    <source>
        <dbReference type="Proteomes" id="UP000264445"/>
    </source>
</evidence>
<comment type="caution">
    <text evidence="2">The sequence shown here is derived from an EMBL/GenBank/DDBJ whole genome shotgun (WGS) entry which is preliminary data.</text>
</comment>
<dbReference type="SUPFAM" id="SSF52091">
    <property type="entry name" value="SpoIIaa-like"/>
    <property type="match status" value="1"/>
</dbReference>
<name>A0A101E3W6_9THEO</name>
<feature type="domain" description="STAS" evidence="1">
    <location>
        <begin position="21"/>
        <end position="123"/>
    </location>
</feature>
<evidence type="ECO:0000313" key="2">
    <source>
        <dbReference type="EMBL" id="HBT50023.1"/>
    </source>
</evidence>
<reference evidence="2 3" key="1">
    <citation type="journal article" date="2018" name="Nat. Biotechnol.">
        <title>A standardized bacterial taxonomy based on genome phylogeny substantially revises the tree of life.</title>
        <authorList>
            <person name="Parks D.H."/>
            <person name="Chuvochina M."/>
            <person name="Waite D.W."/>
            <person name="Rinke C."/>
            <person name="Skarshewski A."/>
            <person name="Chaumeil P.A."/>
            <person name="Hugenholtz P."/>
        </authorList>
    </citation>
    <scope>NUCLEOTIDE SEQUENCE [LARGE SCALE GENOMIC DNA]</scope>
    <source>
        <strain evidence="2">UBA12544</strain>
    </source>
</reference>
<dbReference type="Proteomes" id="UP000264445">
    <property type="component" value="Unassembled WGS sequence"/>
</dbReference>
<dbReference type="Pfam" id="PF01740">
    <property type="entry name" value="STAS"/>
    <property type="match status" value="1"/>
</dbReference>
<dbReference type="PANTHER" id="PTHR33745">
    <property type="entry name" value="RSBT ANTAGONIST PROTEIN RSBS-RELATED"/>
    <property type="match status" value="1"/>
</dbReference>
<gene>
    <name evidence="2" type="ORF">DEA61_09530</name>
</gene>
<proteinExistence type="predicted"/>
<protein>
    <submittedName>
        <fullName evidence="2">Sulfate transporter</fullName>
    </submittedName>
</protein>
<dbReference type="EMBL" id="DOLB01000140">
    <property type="protein sequence ID" value="HBT50023.1"/>
    <property type="molecule type" value="Genomic_DNA"/>
</dbReference>
<accession>A0A101E3W6</accession>
<dbReference type="AlphaFoldDB" id="A0A101E3W6"/>
<dbReference type="CDD" id="cd07041">
    <property type="entry name" value="STAS_RsbR_RsbS_like"/>
    <property type="match status" value="1"/>
</dbReference>
<evidence type="ECO:0000259" key="1">
    <source>
        <dbReference type="PROSITE" id="PS50801"/>
    </source>
</evidence>
<dbReference type="InterPro" id="IPR036513">
    <property type="entry name" value="STAS_dom_sf"/>
</dbReference>